<evidence type="ECO:0000256" key="2">
    <source>
        <dbReference type="ARBA" id="ARBA00022692"/>
    </source>
</evidence>
<gene>
    <name evidence="7" type="ORF">ACJMK2_020288</name>
</gene>
<reference evidence="7 8" key="1">
    <citation type="submission" date="2024-11" db="EMBL/GenBank/DDBJ databases">
        <title>Chromosome-level genome assembly of the freshwater bivalve Anodonta woodiana.</title>
        <authorList>
            <person name="Chen X."/>
        </authorList>
    </citation>
    <scope>NUCLEOTIDE SEQUENCE [LARGE SCALE GENOMIC DNA]</scope>
    <source>
        <strain evidence="7">MN2024</strain>
        <tissue evidence="7">Gills</tissue>
    </source>
</reference>
<comment type="subcellular location">
    <subcellularLocation>
        <location evidence="1">Membrane</location>
    </subcellularLocation>
</comment>
<dbReference type="Pfam" id="PF02931">
    <property type="entry name" value="Neur_chan_LBD"/>
    <property type="match status" value="1"/>
</dbReference>
<evidence type="ECO:0000256" key="5">
    <source>
        <dbReference type="SAM" id="Phobius"/>
    </source>
</evidence>
<evidence type="ECO:0000313" key="8">
    <source>
        <dbReference type="Proteomes" id="UP001634394"/>
    </source>
</evidence>
<dbReference type="InterPro" id="IPR006202">
    <property type="entry name" value="Neur_chan_lig-bd"/>
</dbReference>
<feature type="domain" description="Neurotransmitter-gated ion-channel ligand-binding" evidence="6">
    <location>
        <begin position="34"/>
        <end position="239"/>
    </location>
</feature>
<dbReference type="Gene3D" id="2.70.170.10">
    <property type="entry name" value="Neurotransmitter-gated ion-channel ligand-binding domain"/>
    <property type="match status" value="1"/>
</dbReference>
<keyword evidence="8" id="KW-1185">Reference proteome</keyword>
<evidence type="ECO:0000259" key="6">
    <source>
        <dbReference type="Pfam" id="PF02931"/>
    </source>
</evidence>
<evidence type="ECO:0000256" key="4">
    <source>
        <dbReference type="ARBA" id="ARBA00023136"/>
    </source>
</evidence>
<proteinExistence type="predicted"/>
<keyword evidence="4 5" id="KW-0472">Membrane</keyword>
<sequence length="422" mass="48200">MAIRGGTIFGFSFSLRCVAVVSFILCVHGSEIERKLLGYLFRNYNRDVRPVVNVTQAIEVRVEITPIMLVDMNVIDQVLTMDVWFTLDWKDAILKWDPEMFDNQRSLVIPARKIWQPDIALFNNAAENKRHLTRGESGDTCVVNNDGTVFCVWPIRLKSQCPMSSSPEESSRMCNMKFASWGHNGFQINTVLRSEEIDQTQYVPNGIWNIEHINATRSETYYPCCQEPFLDITYTFILSKINNGTGMPFSIAVLLLVVPFQFLLPPESNQRITLGGFLMTVHVAFYSKDAKWGEWSMCSLCLVALSILLSILTSHMFLRRQERGRVSSCIRKTCLSGLGQIMGVRDNSLTHAIHHNSSYMLGGVPGDTNYSLVNLLRGVIEEKYEREKDSQEWYRLAMVSDRLCFSTFLILSTLTVMFNFKL</sequence>
<evidence type="ECO:0000256" key="1">
    <source>
        <dbReference type="ARBA" id="ARBA00004370"/>
    </source>
</evidence>
<dbReference type="Proteomes" id="UP001634394">
    <property type="component" value="Unassembled WGS sequence"/>
</dbReference>
<organism evidence="7 8">
    <name type="scientific">Sinanodonta woodiana</name>
    <name type="common">Chinese pond mussel</name>
    <name type="synonym">Anodonta woodiana</name>
    <dbReference type="NCBI Taxonomy" id="1069815"/>
    <lineage>
        <taxon>Eukaryota</taxon>
        <taxon>Metazoa</taxon>
        <taxon>Spiralia</taxon>
        <taxon>Lophotrochozoa</taxon>
        <taxon>Mollusca</taxon>
        <taxon>Bivalvia</taxon>
        <taxon>Autobranchia</taxon>
        <taxon>Heteroconchia</taxon>
        <taxon>Palaeoheterodonta</taxon>
        <taxon>Unionida</taxon>
        <taxon>Unionoidea</taxon>
        <taxon>Unionidae</taxon>
        <taxon>Unioninae</taxon>
        <taxon>Sinanodonta</taxon>
    </lineage>
</organism>
<comment type="caution">
    <text evidence="7">The sequence shown here is derived from an EMBL/GenBank/DDBJ whole genome shotgun (WGS) entry which is preliminary data.</text>
</comment>
<dbReference type="EMBL" id="JBJQND010000017">
    <property type="protein sequence ID" value="KAL3842254.1"/>
    <property type="molecule type" value="Genomic_DNA"/>
</dbReference>
<dbReference type="SUPFAM" id="SSF90112">
    <property type="entry name" value="Neurotransmitter-gated ion-channel transmembrane pore"/>
    <property type="match status" value="1"/>
</dbReference>
<dbReference type="InterPro" id="IPR036719">
    <property type="entry name" value="Neuro-gated_channel_TM_sf"/>
</dbReference>
<keyword evidence="2 5" id="KW-0812">Transmembrane</keyword>
<dbReference type="InterPro" id="IPR036734">
    <property type="entry name" value="Neur_chan_lig-bd_sf"/>
</dbReference>
<feature type="transmembrane region" description="Helical" evidence="5">
    <location>
        <begin position="6"/>
        <end position="27"/>
    </location>
</feature>
<evidence type="ECO:0000256" key="3">
    <source>
        <dbReference type="ARBA" id="ARBA00022989"/>
    </source>
</evidence>
<evidence type="ECO:0000313" key="7">
    <source>
        <dbReference type="EMBL" id="KAL3842254.1"/>
    </source>
</evidence>
<keyword evidence="3 5" id="KW-1133">Transmembrane helix</keyword>
<dbReference type="PANTHER" id="PTHR18945">
    <property type="entry name" value="NEUROTRANSMITTER GATED ION CHANNEL"/>
    <property type="match status" value="1"/>
</dbReference>
<name>A0ABD3TYL8_SINWO</name>
<feature type="transmembrane region" description="Helical" evidence="5">
    <location>
        <begin position="403"/>
        <end position="420"/>
    </location>
</feature>
<dbReference type="AlphaFoldDB" id="A0ABD3TYL8"/>
<dbReference type="FunFam" id="2.70.170.10:FF:000028">
    <property type="entry name" value="AcetylCholine Receptor"/>
    <property type="match status" value="1"/>
</dbReference>
<accession>A0ABD3TYL8</accession>
<dbReference type="SUPFAM" id="SSF63712">
    <property type="entry name" value="Nicotinic receptor ligand binding domain-like"/>
    <property type="match status" value="1"/>
</dbReference>
<protein>
    <recommendedName>
        <fullName evidence="6">Neurotransmitter-gated ion-channel ligand-binding domain-containing protein</fullName>
    </recommendedName>
</protein>
<feature type="transmembrane region" description="Helical" evidence="5">
    <location>
        <begin position="295"/>
        <end position="318"/>
    </location>
</feature>
<dbReference type="GO" id="GO:0016020">
    <property type="term" value="C:membrane"/>
    <property type="evidence" value="ECO:0007669"/>
    <property type="project" value="UniProtKB-SubCell"/>
</dbReference>
<feature type="transmembrane region" description="Helical" evidence="5">
    <location>
        <begin position="246"/>
        <end position="264"/>
    </location>
</feature>
<dbReference type="InterPro" id="IPR006201">
    <property type="entry name" value="Neur_channel"/>
</dbReference>